<gene>
    <name evidence="9" type="primary">rps4p</name>
    <name evidence="6" type="synonym">rps4</name>
    <name evidence="9" type="ORF">NCAV_0316</name>
</gene>
<evidence type="ECO:0000259" key="8">
    <source>
        <dbReference type="SMART" id="SM01390"/>
    </source>
</evidence>
<dbReference type="KEGG" id="ncv:NCAV_0316"/>
<dbReference type="CDD" id="cd00165">
    <property type="entry name" value="S4"/>
    <property type="match status" value="1"/>
</dbReference>
<reference evidence="10" key="1">
    <citation type="submission" date="2018-01" db="EMBL/GenBank/DDBJ databases">
        <authorList>
            <person name="Kerou L M."/>
        </authorList>
    </citation>
    <scope>NUCLEOTIDE SEQUENCE [LARGE SCALE GENOMIC DNA]</scope>
    <source>
        <strain evidence="10">SCU2</strain>
    </source>
</reference>
<keyword evidence="2 6" id="KW-0699">rRNA-binding</keyword>
<comment type="function">
    <text evidence="6">With S5 and S12 plays an important role in translational accuracy.</text>
</comment>
<dbReference type="AlphaFoldDB" id="A0A2K5APF3"/>
<dbReference type="RefSeq" id="WP_103287683.1">
    <property type="nucleotide sequence ID" value="NZ_LT981265.1"/>
</dbReference>
<dbReference type="Proteomes" id="UP000236248">
    <property type="component" value="Chromosome NCAV"/>
</dbReference>
<keyword evidence="5 6" id="KW-0687">Ribonucleoprotein</keyword>
<dbReference type="HAMAP" id="MF_01306_A">
    <property type="entry name" value="Ribosomal_uS4_A"/>
    <property type="match status" value="1"/>
</dbReference>
<dbReference type="InterPro" id="IPR036986">
    <property type="entry name" value="S4_RNA-bd_sf"/>
</dbReference>
<dbReference type="GO" id="GO:0042274">
    <property type="term" value="P:ribosomal small subunit biogenesis"/>
    <property type="evidence" value="ECO:0007669"/>
    <property type="project" value="TreeGrafter"/>
</dbReference>
<dbReference type="NCBIfam" id="TIGR01018">
    <property type="entry name" value="uS4_arch"/>
    <property type="match status" value="1"/>
</dbReference>
<dbReference type="Gene3D" id="3.10.290.10">
    <property type="entry name" value="RNA-binding S4 domain"/>
    <property type="match status" value="1"/>
</dbReference>
<dbReference type="GO" id="GO:0006412">
    <property type="term" value="P:translation"/>
    <property type="evidence" value="ECO:0007669"/>
    <property type="project" value="UniProtKB-UniRule"/>
</dbReference>
<dbReference type="NCBIfam" id="NF003139">
    <property type="entry name" value="PRK04051.1"/>
    <property type="match status" value="1"/>
</dbReference>
<keyword evidence="4 6" id="KW-0689">Ribosomal protein</keyword>
<dbReference type="GeneID" id="41594414"/>
<evidence type="ECO:0000313" key="10">
    <source>
        <dbReference type="Proteomes" id="UP000236248"/>
    </source>
</evidence>
<dbReference type="GO" id="GO:0019843">
    <property type="term" value="F:rRNA binding"/>
    <property type="evidence" value="ECO:0007669"/>
    <property type="project" value="UniProtKB-UniRule"/>
</dbReference>
<keyword evidence="10" id="KW-1185">Reference proteome</keyword>
<dbReference type="Pfam" id="PF01479">
    <property type="entry name" value="S4"/>
    <property type="match status" value="1"/>
</dbReference>
<feature type="domain" description="Small ribosomal subunit protein uS4 N-terminal" evidence="8">
    <location>
        <begin position="5"/>
        <end position="102"/>
    </location>
</feature>
<comment type="function">
    <text evidence="6">One of the primary rRNA binding proteins, it binds directly to 16S rRNA where it nucleates assembly of the body of the 30S subunit.</text>
</comment>
<dbReference type="SMART" id="SM01390">
    <property type="entry name" value="Ribosomal_S4"/>
    <property type="match status" value="1"/>
</dbReference>
<dbReference type="GO" id="GO:0003735">
    <property type="term" value="F:structural constituent of ribosome"/>
    <property type="evidence" value="ECO:0007669"/>
    <property type="project" value="InterPro"/>
</dbReference>
<comment type="similarity">
    <text evidence="1 6 7">Belongs to the universal ribosomal protein uS4 family.</text>
</comment>
<dbReference type="EMBL" id="LT981265">
    <property type="protein sequence ID" value="SPC33510.1"/>
    <property type="molecule type" value="Genomic_DNA"/>
</dbReference>
<dbReference type="InterPro" id="IPR005710">
    <property type="entry name" value="Ribosomal_uS4_euk/arc"/>
</dbReference>
<dbReference type="PROSITE" id="PS00632">
    <property type="entry name" value="RIBOSOMAL_S4"/>
    <property type="match status" value="1"/>
</dbReference>
<evidence type="ECO:0000256" key="1">
    <source>
        <dbReference type="ARBA" id="ARBA00007465"/>
    </source>
</evidence>
<organism evidence="9 10">
    <name type="scientific">Candidatus Nitrosocaldus cavascurensis</name>
    <dbReference type="NCBI Taxonomy" id="2058097"/>
    <lineage>
        <taxon>Archaea</taxon>
        <taxon>Nitrososphaerota</taxon>
        <taxon>Nitrososphaeria</taxon>
        <taxon>Candidatus Nitrosocaldales</taxon>
        <taxon>Candidatus Nitrosocaldaceae</taxon>
        <taxon>Candidatus Nitrosocaldus</taxon>
    </lineage>
</organism>
<dbReference type="SUPFAM" id="SSF55174">
    <property type="entry name" value="Alpha-L RNA-binding motif"/>
    <property type="match status" value="1"/>
</dbReference>
<dbReference type="Pfam" id="PF00163">
    <property type="entry name" value="Ribosomal_S4"/>
    <property type="match status" value="1"/>
</dbReference>
<comment type="subunit">
    <text evidence="6">Part of the 30S ribosomal subunit. Contacts protein S5. The interaction surface between S4 and S5 is involved in control of translational fidelity.</text>
</comment>
<accession>A0A2K5APF3</accession>
<dbReference type="PROSITE" id="PS50889">
    <property type="entry name" value="S4"/>
    <property type="match status" value="1"/>
</dbReference>
<evidence type="ECO:0000256" key="6">
    <source>
        <dbReference type="HAMAP-Rule" id="MF_01306"/>
    </source>
</evidence>
<evidence type="ECO:0000256" key="7">
    <source>
        <dbReference type="RuleBase" id="RU003699"/>
    </source>
</evidence>
<dbReference type="PANTHER" id="PTHR11831:SF5">
    <property type="entry name" value="40S RIBOSOMAL PROTEIN S9"/>
    <property type="match status" value="1"/>
</dbReference>
<dbReference type="InterPro" id="IPR002942">
    <property type="entry name" value="S4_RNA-bd"/>
</dbReference>
<evidence type="ECO:0000256" key="4">
    <source>
        <dbReference type="ARBA" id="ARBA00022980"/>
    </source>
</evidence>
<evidence type="ECO:0000313" key="9">
    <source>
        <dbReference type="EMBL" id="SPC33510.1"/>
    </source>
</evidence>
<evidence type="ECO:0000256" key="2">
    <source>
        <dbReference type="ARBA" id="ARBA00022730"/>
    </source>
</evidence>
<dbReference type="GO" id="GO:0015935">
    <property type="term" value="C:small ribosomal subunit"/>
    <property type="evidence" value="ECO:0007669"/>
    <property type="project" value="InterPro"/>
</dbReference>
<dbReference type="InterPro" id="IPR001912">
    <property type="entry name" value="Ribosomal_uS4_N"/>
</dbReference>
<evidence type="ECO:0000256" key="3">
    <source>
        <dbReference type="ARBA" id="ARBA00022884"/>
    </source>
</evidence>
<dbReference type="InterPro" id="IPR018079">
    <property type="entry name" value="Ribosomal_uS4_CS"/>
</dbReference>
<dbReference type="InterPro" id="IPR022802">
    <property type="entry name" value="Ribosomal_uS4_arc"/>
</dbReference>
<proteinExistence type="inferred from homology"/>
<name>A0A2K5APF3_9ARCH</name>
<sequence>MGDVKKPRKTYHRPKRHWDSSLLMQELEIVGNYGLRNKRELWKAQSELSRIRKRARDLLALPVEVRSKREVELLRSLSRLGLVGENATLDDVLNLKVHDLLERRLQTMVFKKGLAKTPLQARQMIVHRHVMIGDRCVDRPGYWVQRGEEDKITLA</sequence>
<keyword evidence="3 6" id="KW-0694">RNA-binding</keyword>
<dbReference type="InterPro" id="IPR022801">
    <property type="entry name" value="Ribosomal_uS4"/>
</dbReference>
<dbReference type="PANTHER" id="PTHR11831">
    <property type="entry name" value="30S 40S RIBOSOMAL PROTEIN"/>
    <property type="match status" value="1"/>
</dbReference>
<protein>
    <recommendedName>
        <fullName evidence="6">Small ribosomal subunit protein uS4</fullName>
    </recommendedName>
</protein>
<evidence type="ECO:0000256" key="5">
    <source>
        <dbReference type="ARBA" id="ARBA00023274"/>
    </source>
</evidence>